<dbReference type="GO" id="GO:0004252">
    <property type="term" value="F:serine-type endopeptidase activity"/>
    <property type="evidence" value="ECO:0007669"/>
    <property type="project" value="TreeGrafter"/>
</dbReference>
<dbReference type="KEGG" id="uru:DSM104443_02139"/>
<evidence type="ECO:0000259" key="6">
    <source>
        <dbReference type="Pfam" id="PF00326"/>
    </source>
</evidence>
<dbReference type="InterPro" id="IPR011042">
    <property type="entry name" value="6-blade_b-propeller_TolB-like"/>
</dbReference>
<sequence length="660" mass="74452">MAKRITVEDLWKIERPAQPTLSPDGAQACVSVAAYDMEDNKGRTSLWLLSTFGGEPRRLTHAGEKDGEPRWSPDGGTIAFVARREEDDEAQLYVIAPDGGEARRVTSLATGVSCIKWFPDSKRVAFVSWVWPNVRGAEAQAKKLKARKDDPVKAHVAEHSAYRFWDHWITDGRVPHLFVVDVGSGKVRDLFEATKWELPWNDTASHHYDISPDGAEIAFTYDPAAEKRFDHDYHVAAIEVRTRKVTPLTERSPLSHGSPRYSPDGKWIALFTQDLRKSPVAADQVALVDRRKKGVKVITAGWDRSIAAPLAWTADSAALVFHAEDGARTHLFRFPLGAKQPTVIAQGGTVGDFDVNGGMTVFVRNTMGSPPAVFALDASGEERPIESFNAKRMAKFRFGKVEEHFIKGWKGERVQMWVIYPPDFDPKKKWPLLHNIHGGPHSAWGDNFHFRWNNHVFAAQGYVVVCVNYHGSSSFGQGYLESIEHELGKRELADVEAGTDYMLKQGFIDKDRLLAAGGSYGGYMVAWMNAHTDRYKAYVCHAGCFDWVAMFSDDAWYWHPKEVGAFYWDDSKKVEAQNPRAHAKGMKTPTLVIHGLLDYRVPDSQGLAYYNTLKAKDVPARLVFFPDENHWILKPRNSKLWYEEFFAWLSRFVVPGGKKK</sequence>
<keyword evidence="2" id="KW-0645">Protease</keyword>
<dbReference type="Gene3D" id="3.40.50.1820">
    <property type="entry name" value="alpha/beta hydrolase"/>
    <property type="match status" value="1"/>
</dbReference>
<keyword evidence="5" id="KW-0720">Serine protease</keyword>
<dbReference type="PANTHER" id="PTHR42776">
    <property type="entry name" value="SERINE PEPTIDASE S9 FAMILY MEMBER"/>
    <property type="match status" value="1"/>
</dbReference>
<evidence type="ECO:0000256" key="5">
    <source>
        <dbReference type="ARBA" id="ARBA00022825"/>
    </source>
</evidence>
<dbReference type="SUPFAM" id="SSF53474">
    <property type="entry name" value="alpha/beta-Hydrolases"/>
    <property type="match status" value="1"/>
</dbReference>
<evidence type="ECO:0000256" key="3">
    <source>
        <dbReference type="ARBA" id="ARBA00022729"/>
    </source>
</evidence>
<dbReference type="InterPro" id="IPR029058">
    <property type="entry name" value="AB_hydrolase_fold"/>
</dbReference>
<evidence type="ECO:0000256" key="2">
    <source>
        <dbReference type="ARBA" id="ARBA00022670"/>
    </source>
</evidence>
<evidence type="ECO:0000313" key="8">
    <source>
        <dbReference type="Proteomes" id="UP000501534"/>
    </source>
</evidence>
<proteinExistence type="inferred from homology"/>
<keyword evidence="4 7" id="KW-0378">Hydrolase</keyword>
<dbReference type="Gene3D" id="2.120.10.30">
    <property type="entry name" value="TolB, C-terminal domain"/>
    <property type="match status" value="2"/>
</dbReference>
<dbReference type="EMBL" id="CP053069">
    <property type="protein sequence ID" value="QJR11068.1"/>
    <property type="molecule type" value="Genomic_DNA"/>
</dbReference>
<evidence type="ECO:0000313" key="7">
    <source>
        <dbReference type="EMBL" id="QJR11068.1"/>
    </source>
</evidence>
<organism evidence="7 8">
    <name type="scientific">Usitatibacter rugosus</name>
    <dbReference type="NCBI Taxonomy" id="2732067"/>
    <lineage>
        <taxon>Bacteria</taxon>
        <taxon>Pseudomonadati</taxon>
        <taxon>Pseudomonadota</taxon>
        <taxon>Betaproteobacteria</taxon>
        <taxon>Nitrosomonadales</taxon>
        <taxon>Usitatibacteraceae</taxon>
        <taxon>Usitatibacter</taxon>
    </lineage>
</organism>
<dbReference type="Proteomes" id="UP000501534">
    <property type="component" value="Chromosome"/>
</dbReference>
<evidence type="ECO:0000256" key="4">
    <source>
        <dbReference type="ARBA" id="ARBA00022801"/>
    </source>
</evidence>
<dbReference type="EC" id="3.4.14.-" evidence="7"/>
<dbReference type="InterPro" id="IPR011659">
    <property type="entry name" value="WD40"/>
</dbReference>
<dbReference type="RefSeq" id="WP_171092088.1">
    <property type="nucleotide sequence ID" value="NZ_CP053069.1"/>
</dbReference>
<dbReference type="Pfam" id="PF00326">
    <property type="entry name" value="Peptidase_S9"/>
    <property type="match status" value="1"/>
</dbReference>
<accession>A0A6M4GW09</accession>
<comment type="similarity">
    <text evidence="1">Belongs to the peptidase S9C family.</text>
</comment>
<protein>
    <submittedName>
        <fullName evidence="7">Dipeptidyl-peptidase 5</fullName>
        <ecNumber evidence="7">3.4.14.-</ecNumber>
    </submittedName>
</protein>
<dbReference type="SUPFAM" id="SSF82171">
    <property type="entry name" value="DPP6 N-terminal domain-like"/>
    <property type="match status" value="1"/>
</dbReference>
<evidence type="ECO:0000256" key="1">
    <source>
        <dbReference type="ARBA" id="ARBA00010040"/>
    </source>
</evidence>
<name>A0A6M4GW09_9PROT</name>
<keyword evidence="3" id="KW-0732">Signal</keyword>
<dbReference type="FunFam" id="3.40.50.1820:FF:000028">
    <property type="entry name" value="S9 family peptidase"/>
    <property type="match status" value="1"/>
</dbReference>
<gene>
    <name evidence="7" type="primary">dpp5</name>
    <name evidence="7" type="ORF">DSM104443_02139</name>
</gene>
<dbReference type="InterPro" id="IPR001375">
    <property type="entry name" value="Peptidase_S9_cat"/>
</dbReference>
<dbReference type="PANTHER" id="PTHR42776:SF13">
    <property type="entry name" value="DIPEPTIDYL-PEPTIDASE 5"/>
    <property type="match status" value="1"/>
</dbReference>
<feature type="domain" description="Peptidase S9 prolyl oligopeptidase catalytic" evidence="6">
    <location>
        <begin position="449"/>
        <end position="651"/>
    </location>
</feature>
<dbReference type="AlphaFoldDB" id="A0A6M4GW09"/>
<reference evidence="7 8" key="1">
    <citation type="submission" date="2020-04" db="EMBL/GenBank/DDBJ databases">
        <title>Usitatibacter rugosus gen. nov., sp. nov. and Usitatibacter palustris sp. nov., novel members of Usitatibacteraceae fam. nov. within the order Nitrosomonadales isolated from soil.</title>
        <authorList>
            <person name="Huber K.J."/>
            <person name="Neumann-Schaal M."/>
            <person name="Geppert A."/>
            <person name="Luckner M."/>
            <person name="Wanner G."/>
            <person name="Overmann J."/>
        </authorList>
    </citation>
    <scope>NUCLEOTIDE SEQUENCE [LARGE SCALE GENOMIC DNA]</scope>
    <source>
        <strain evidence="7 8">0125_3</strain>
    </source>
</reference>
<dbReference type="GO" id="GO:0006508">
    <property type="term" value="P:proteolysis"/>
    <property type="evidence" value="ECO:0007669"/>
    <property type="project" value="UniProtKB-KW"/>
</dbReference>
<keyword evidence="8" id="KW-1185">Reference proteome</keyword>
<dbReference type="Pfam" id="PF07676">
    <property type="entry name" value="PD40"/>
    <property type="match status" value="2"/>
</dbReference>